<feature type="chain" id="PRO_5043730675" description="SH3b domain-containing protein" evidence="8">
    <location>
        <begin position="25"/>
        <end position="207"/>
    </location>
</feature>
<feature type="signal peptide" evidence="8">
    <location>
        <begin position="1"/>
        <end position="24"/>
    </location>
</feature>
<gene>
    <name evidence="10" type="primary">ygiM</name>
    <name evidence="10" type="ORF">SOASR030_30040</name>
</gene>
<evidence type="ECO:0000256" key="8">
    <source>
        <dbReference type="SAM" id="SignalP"/>
    </source>
</evidence>
<evidence type="ECO:0000256" key="6">
    <source>
        <dbReference type="SAM" id="Coils"/>
    </source>
</evidence>
<dbReference type="Pfam" id="PF08239">
    <property type="entry name" value="SH3_3"/>
    <property type="match status" value="1"/>
</dbReference>
<evidence type="ECO:0000259" key="9">
    <source>
        <dbReference type="PROSITE" id="PS51781"/>
    </source>
</evidence>
<dbReference type="GO" id="GO:0016020">
    <property type="term" value="C:membrane"/>
    <property type="evidence" value="ECO:0007669"/>
    <property type="project" value="UniProtKB-SubCell"/>
</dbReference>
<keyword evidence="2 7" id="KW-0812">Transmembrane</keyword>
<keyword evidence="11" id="KW-1185">Reference proteome</keyword>
<feature type="coiled-coil region" evidence="6">
    <location>
        <begin position="97"/>
        <end position="163"/>
    </location>
</feature>
<proteinExistence type="predicted"/>
<sequence length="207" mass="23076">MLKFKRFSTLLLISLSIASFGAAAAEVRYISDDLITYLRGGPSDNHRITGAINAGEKVQLVSVNNDTKYAQITDAKGRTAWLPLSQLSTEPSLSEKVPALEQQVKDLTDKLANIDNSWNQRTAEMQQKVSSSDGIINELKQENQKLKEELAAARKSVSDISLQLDDKQRTIIQQWFMYGGGVAGLGLLLGLILPYLIPRRKKDRWMN</sequence>
<evidence type="ECO:0000313" key="11">
    <source>
        <dbReference type="Proteomes" id="UP001058124"/>
    </source>
</evidence>
<organism evidence="10 11">
    <name type="scientific">Leminorella grimontii</name>
    <dbReference type="NCBI Taxonomy" id="82981"/>
    <lineage>
        <taxon>Bacteria</taxon>
        <taxon>Pseudomonadati</taxon>
        <taxon>Pseudomonadota</taxon>
        <taxon>Gammaproteobacteria</taxon>
        <taxon>Enterobacterales</taxon>
        <taxon>Budviciaceae</taxon>
        <taxon>Leminorella</taxon>
    </lineage>
</organism>
<evidence type="ECO:0000256" key="3">
    <source>
        <dbReference type="ARBA" id="ARBA00022729"/>
    </source>
</evidence>
<feature type="transmembrane region" description="Helical" evidence="7">
    <location>
        <begin position="175"/>
        <end position="197"/>
    </location>
</feature>
<dbReference type="NCBIfam" id="TIGR04211">
    <property type="entry name" value="SH3_and_anchor"/>
    <property type="match status" value="1"/>
</dbReference>
<keyword evidence="4 7" id="KW-1133">Transmembrane helix</keyword>
<dbReference type="SMART" id="SM00287">
    <property type="entry name" value="SH3b"/>
    <property type="match status" value="1"/>
</dbReference>
<dbReference type="EMBL" id="BRLH01000009">
    <property type="protein sequence ID" value="GKX56892.1"/>
    <property type="molecule type" value="Genomic_DNA"/>
</dbReference>
<accession>A0AAV5N840</accession>
<dbReference type="AlphaFoldDB" id="A0AAV5N840"/>
<evidence type="ECO:0000256" key="5">
    <source>
        <dbReference type="ARBA" id="ARBA00023136"/>
    </source>
</evidence>
<keyword evidence="3 8" id="KW-0732">Signal</keyword>
<evidence type="ECO:0000256" key="1">
    <source>
        <dbReference type="ARBA" id="ARBA00004167"/>
    </source>
</evidence>
<name>A0AAV5N840_9GAMM</name>
<evidence type="ECO:0000256" key="7">
    <source>
        <dbReference type="SAM" id="Phobius"/>
    </source>
</evidence>
<keyword evidence="6" id="KW-0175">Coiled coil</keyword>
<feature type="domain" description="SH3b" evidence="9">
    <location>
        <begin position="25"/>
        <end position="91"/>
    </location>
</feature>
<dbReference type="RefSeq" id="WP_027275010.1">
    <property type="nucleotide sequence ID" value="NZ_BRLH01000009.1"/>
</dbReference>
<comment type="subcellular location">
    <subcellularLocation>
        <location evidence="1">Membrane</location>
        <topology evidence="1">Single-pass membrane protein</topology>
    </subcellularLocation>
</comment>
<keyword evidence="5 7" id="KW-0472">Membrane</keyword>
<dbReference type="Proteomes" id="UP001058124">
    <property type="component" value="Unassembled WGS sequence"/>
</dbReference>
<evidence type="ECO:0000256" key="2">
    <source>
        <dbReference type="ARBA" id="ARBA00022692"/>
    </source>
</evidence>
<evidence type="ECO:0000313" key="10">
    <source>
        <dbReference type="EMBL" id="GKX56892.1"/>
    </source>
</evidence>
<dbReference type="InterPro" id="IPR003646">
    <property type="entry name" value="SH3-like_bac-type"/>
</dbReference>
<protein>
    <recommendedName>
        <fullName evidence="9">SH3b domain-containing protein</fullName>
    </recommendedName>
</protein>
<dbReference type="InterPro" id="IPR016476">
    <property type="entry name" value="SH3_dom_pro"/>
</dbReference>
<reference evidence="10" key="1">
    <citation type="submission" date="2022-06" db="EMBL/GenBank/DDBJ databases">
        <title>Draft genome sequences of Leminorella grimontii str. JCM5902.</title>
        <authorList>
            <person name="Wakabayashi Y."/>
            <person name="Kojima K."/>
        </authorList>
    </citation>
    <scope>NUCLEOTIDE SEQUENCE</scope>
    <source>
        <strain evidence="10">JCM 5902</strain>
    </source>
</reference>
<evidence type="ECO:0000256" key="4">
    <source>
        <dbReference type="ARBA" id="ARBA00022989"/>
    </source>
</evidence>
<dbReference type="PIRSF" id="PIRSF006158">
    <property type="entry name" value="UCP006158_SH3"/>
    <property type="match status" value="1"/>
</dbReference>
<comment type="caution">
    <text evidence="10">The sequence shown here is derived from an EMBL/GenBank/DDBJ whole genome shotgun (WGS) entry which is preliminary data.</text>
</comment>
<dbReference type="PROSITE" id="PS51781">
    <property type="entry name" value="SH3B"/>
    <property type="match status" value="1"/>
</dbReference>